<dbReference type="Gene3D" id="1.20.1050.10">
    <property type="match status" value="1"/>
</dbReference>
<protein>
    <recommendedName>
        <fullName evidence="9">Glutathione transferase</fullName>
    </recommendedName>
</protein>
<dbReference type="PROSITE" id="PS50404">
    <property type="entry name" value="GST_NTER"/>
    <property type="match status" value="1"/>
</dbReference>
<dbReference type="EMBL" id="CAXLJL010000145">
    <property type="protein sequence ID" value="CAL5132922.1"/>
    <property type="molecule type" value="Genomic_DNA"/>
</dbReference>
<reference evidence="7" key="1">
    <citation type="submission" date="2024-06" db="EMBL/GenBank/DDBJ databases">
        <authorList>
            <person name="Liu X."/>
            <person name="Lenzi L."/>
            <person name="Haldenby T S."/>
            <person name="Uol C."/>
        </authorList>
    </citation>
    <scope>NUCLEOTIDE SEQUENCE</scope>
</reference>
<evidence type="ECO:0000259" key="5">
    <source>
        <dbReference type="PROSITE" id="PS50404"/>
    </source>
</evidence>
<evidence type="ECO:0000256" key="3">
    <source>
        <dbReference type="ARBA" id="ARBA00005861"/>
    </source>
</evidence>
<comment type="caution">
    <text evidence="7">The sequence shown here is derived from an EMBL/GenBank/DDBJ whole genome shotgun (WGS) entry which is preliminary data.</text>
</comment>
<dbReference type="InterPro" id="IPR010987">
    <property type="entry name" value="Glutathione-S-Trfase_C-like"/>
</dbReference>
<accession>A0AAV2TBW9</accession>
<dbReference type="InterPro" id="IPR040079">
    <property type="entry name" value="Glutathione_S-Trfase"/>
</dbReference>
<dbReference type="SFLD" id="SFLDG00363">
    <property type="entry name" value="AMPS_(cytGST):_Alpha-__Mu-__Pi"/>
    <property type="match status" value="1"/>
</dbReference>
<dbReference type="Pfam" id="PF14497">
    <property type="entry name" value="GST_C_3"/>
    <property type="match status" value="1"/>
</dbReference>
<dbReference type="PROSITE" id="PS50405">
    <property type="entry name" value="GST_CTER"/>
    <property type="match status" value="1"/>
</dbReference>
<dbReference type="Gene3D" id="3.40.30.10">
    <property type="entry name" value="Glutaredoxin"/>
    <property type="match status" value="1"/>
</dbReference>
<evidence type="ECO:0000256" key="4">
    <source>
        <dbReference type="ARBA" id="ARBA00011738"/>
    </source>
</evidence>
<feature type="domain" description="GST C-terminal" evidence="6">
    <location>
        <begin position="88"/>
        <end position="211"/>
    </location>
</feature>
<evidence type="ECO:0000259" key="6">
    <source>
        <dbReference type="PROSITE" id="PS50405"/>
    </source>
</evidence>
<dbReference type="GO" id="GO:0006749">
    <property type="term" value="P:glutathione metabolic process"/>
    <property type="evidence" value="ECO:0007669"/>
    <property type="project" value="TreeGrafter"/>
</dbReference>
<dbReference type="SFLD" id="SFLDG01205">
    <property type="entry name" value="AMPS.1"/>
    <property type="match status" value="1"/>
</dbReference>
<evidence type="ECO:0000256" key="2">
    <source>
        <dbReference type="ARBA" id="ARBA00003701"/>
    </source>
</evidence>
<comment type="function">
    <text evidence="1">GST isoenzymes appear to play a central role in the parasite detoxification system. Other functions are also suspected including a role in increasing the solubility of haematin in the parasite gut.</text>
</comment>
<dbReference type="PANTHER" id="PTHR11571">
    <property type="entry name" value="GLUTATHIONE S-TRANSFERASE"/>
    <property type="match status" value="1"/>
</dbReference>
<proteinExistence type="inferred from homology"/>
<evidence type="ECO:0008006" key="9">
    <source>
        <dbReference type="Google" id="ProtNLM"/>
    </source>
</evidence>
<evidence type="ECO:0000256" key="1">
    <source>
        <dbReference type="ARBA" id="ARBA00002446"/>
    </source>
</evidence>
<dbReference type="CDD" id="cd03039">
    <property type="entry name" value="GST_N_Sigma_like"/>
    <property type="match status" value="1"/>
</dbReference>
<sequence length="211" mass="24489">MLVVLFQLVYFNFRGRAEFIRYILIANGVPFKDERIELDDWPQVKSKHPTFRLPYLEITMKNGTTVLYEESLAIGHQIAMHHHMIPNNPEGLYRMEKMIFQCLELENEFWQVKEAPKEEEERLIQRFREDAAPKFLAMICKSLTEAGGQFAAGTHPTLADFYLLSVMEHVSDVDPNILNSGYPNIAKHRKVVLEAYPKLAAYIKSRAVTPY</sequence>
<dbReference type="CDD" id="cd03192">
    <property type="entry name" value="GST_C_Sigma_like"/>
    <property type="match status" value="1"/>
</dbReference>
<comment type="function">
    <text evidence="2">Conjugation of reduced glutathione to a wide number of exogenous and endogenous hydrophobic electrophiles.</text>
</comment>
<comment type="similarity">
    <text evidence="3">Belongs to the GST superfamily. Mu family.</text>
</comment>
<evidence type="ECO:0000313" key="7">
    <source>
        <dbReference type="EMBL" id="CAL5132922.1"/>
    </source>
</evidence>
<dbReference type="InterPro" id="IPR036249">
    <property type="entry name" value="Thioredoxin-like_sf"/>
</dbReference>
<dbReference type="SUPFAM" id="SSF47616">
    <property type="entry name" value="GST C-terminal domain-like"/>
    <property type="match status" value="1"/>
</dbReference>
<dbReference type="SUPFAM" id="SSF52833">
    <property type="entry name" value="Thioredoxin-like"/>
    <property type="match status" value="1"/>
</dbReference>
<dbReference type="InterPro" id="IPR050213">
    <property type="entry name" value="GST_superfamily"/>
</dbReference>
<dbReference type="AlphaFoldDB" id="A0AAV2TBW9"/>
<gene>
    <name evidence="7" type="ORF">CDAUBV1_LOCUS5803</name>
</gene>
<dbReference type="Proteomes" id="UP001497525">
    <property type="component" value="Unassembled WGS sequence"/>
</dbReference>
<dbReference type="InterPro" id="IPR004046">
    <property type="entry name" value="GST_C"/>
</dbReference>
<dbReference type="SFLD" id="SFLDS00019">
    <property type="entry name" value="Glutathione_Transferase_(cytos"/>
    <property type="match status" value="1"/>
</dbReference>
<comment type="subunit">
    <text evidence="4">Homodimer.</text>
</comment>
<evidence type="ECO:0000313" key="8">
    <source>
        <dbReference type="Proteomes" id="UP001497525"/>
    </source>
</evidence>
<dbReference type="InterPro" id="IPR004045">
    <property type="entry name" value="Glutathione_S-Trfase_N"/>
</dbReference>
<dbReference type="InterPro" id="IPR036282">
    <property type="entry name" value="Glutathione-S-Trfase_C_sf"/>
</dbReference>
<name>A0AAV2TBW9_CALDB</name>
<organism evidence="7 8">
    <name type="scientific">Calicophoron daubneyi</name>
    <name type="common">Rumen fluke</name>
    <name type="synonym">Paramphistomum daubneyi</name>
    <dbReference type="NCBI Taxonomy" id="300641"/>
    <lineage>
        <taxon>Eukaryota</taxon>
        <taxon>Metazoa</taxon>
        <taxon>Spiralia</taxon>
        <taxon>Lophotrochozoa</taxon>
        <taxon>Platyhelminthes</taxon>
        <taxon>Trematoda</taxon>
        <taxon>Digenea</taxon>
        <taxon>Plagiorchiida</taxon>
        <taxon>Pronocephalata</taxon>
        <taxon>Paramphistomoidea</taxon>
        <taxon>Paramphistomidae</taxon>
        <taxon>Calicophoron</taxon>
    </lineage>
</organism>
<feature type="domain" description="GST N-terminal" evidence="5">
    <location>
        <begin position="4"/>
        <end position="86"/>
    </location>
</feature>
<dbReference type="GO" id="GO:0004364">
    <property type="term" value="F:glutathione transferase activity"/>
    <property type="evidence" value="ECO:0007669"/>
    <property type="project" value="UniProtKB-EC"/>
</dbReference>